<sequence>MSGNWRKVLMVRRRRTKIGSKIGTTKDCHHQIWGHNGNGTCDTGTGVCKGVMLETQHVKIKDDFLPLELGSSDVILEMKWLATLDGKQVNWRDLTMKFQVGESSVTLQGDPSLSKNLVSMKSMIKVFKEHGEGVLLELENITLDFNDDQLEIPEALQAVLTVHEGCLLSSEGCHPVGVKTISSSCN</sequence>
<protein>
    <submittedName>
        <fullName evidence="1">Transposon Tf2-8 polyprotein</fullName>
    </submittedName>
</protein>
<organism evidence="1 2">
    <name type="scientific">Abeliophyllum distichum</name>
    <dbReference type="NCBI Taxonomy" id="126358"/>
    <lineage>
        <taxon>Eukaryota</taxon>
        <taxon>Viridiplantae</taxon>
        <taxon>Streptophyta</taxon>
        <taxon>Embryophyta</taxon>
        <taxon>Tracheophyta</taxon>
        <taxon>Spermatophyta</taxon>
        <taxon>Magnoliopsida</taxon>
        <taxon>eudicotyledons</taxon>
        <taxon>Gunneridae</taxon>
        <taxon>Pentapetalae</taxon>
        <taxon>asterids</taxon>
        <taxon>lamiids</taxon>
        <taxon>Lamiales</taxon>
        <taxon>Oleaceae</taxon>
        <taxon>Forsythieae</taxon>
        <taxon>Abeliophyllum</taxon>
    </lineage>
</organism>
<keyword evidence="2" id="KW-1185">Reference proteome</keyword>
<accession>A0ABD1PBS3</accession>
<evidence type="ECO:0000313" key="2">
    <source>
        <dbReference type="Proteomes" id="UP001604336"/>
    </source>
</evidence>
<name>A0ABD1PBS3_9LAMI</name>
<dbReference type="Proteomes" id="UP001604336">
    <property type="component" value="Unassembled WGS sequence"/>
</dbReference>
<dbReference type="EMBL" id="JBFOLK010000014">
    <property type="protein sequence ID" value="KAL2461322.1"/>
    <property type="molecule type" value="Genomic_DNA"/>
</dbReference>
<evidence type="ECO:0000313" key="1">
    <source>
        <dbReference type="EMBL" id="KAL2461322.1"/>
    </source>
</evidence>
<dbReference type="Pfam" id="PF08284">
    <property type="entry name" value="RVP_2"/>
    <property type="match status" value="1"/>
</dbReference>
<comment type="caution">
    <text evidence="1">The sequence shown here is derived from an EMBL/GenBank/DDBJ whole genome shotgun (WGS) entry which is preliminary data.</text>
</comment>
<gene>
    <name evidence="1" type="ORF">Adt_44742</name>
</gene>
<proteinExistence type="predicted"/>
<reference evidence="2" key="1">
    <citation type="submission" date="2024-07" db="EMBL/GenBank/DDBJ databases">
        <title>Two chromosome-level genome assemblies of Korean endemic species Abeliophyllum distichum and Forsythia ovata (Oleaceae).</title>
        <authorList>
            <person name="Jang H."/>
        </authorList>
    </citation>
    <scope>NUCLEOTIDE SEQUENCE [LARGE SCALE GENOMIC DNA]</scope>
</reference>
<dbReference type="AlphaFoldDB" id="A0ABD1PBS3"/>